<name>A0A9Q1QQG3_9CARY</name>
<feature type="region of interest" description="Disordered" evidence="1">
    <location>
        <begin position="1"/>
        <end position="50"/>
    </location>
</feature>
<protein>
    <recommendedName>
        <fullName evidence="2">VQ domain-containing protein</fullName>
    </recommendedName>
</protein>
<dbReference type="OrthoDB" id="695631at2759"/>
<dbReference type="InterPro" id="IPR039607">
    <property type="entry name" value="VQ_8/17/18/20/21/25"/>
</dbReference>
<accession>A0A9Q1QQG3</accession>
<proteinExistence type="predicted"/>
<dbReference type="GO" id="GO:0005634">
    <property type="term" value="C:nucleus"/>
    <property type="evidence" value="ECO:0007669"/>
    <property type="project" value="TreeGrafter"/>
</dbReference>
<feature type="domain" description="VQ" evidence="2">
    <location>
        <begin position="60"/>
        <end position="86"/>
    </location>
</feature>
<evidence type="ECO:0000259" key="2">
    <source>
        <dbReference type="Pfam" id="PF05678"/>
    </source>
</evidence>
<organism evidence="3 4">
    <name type="scientific">Carnegiea gigantea</name>
    <dbReference type="NCBI Taxonomy" id="171969"/>
    <lineage>
        <taxon>Eukaryota</taxon>
        <taxon>Viridiplantae</taxon>
        <taxon>Streptophyta</taxon>
        <taxon>Embryophyta</taxon>
        <taxon>Tracheophyta</taxon>
        <taxon>Spermatophyta</taxon>
        <taxon>Magnoliopsida</taxon>
        <taxon>eudicotyledons</taxon>
        <taxon>Gunneridae</taxon>
        <taxon>Pentapetalae</taxon>
        <taxon>Caryophyllales</taxon>
        <taxon>Cactineae</taxon>
        <taxon>Cactaceae</taxon>
        <taxon>Cactoideae</taxon>
        <taxon>Echinocereeae</taxon>
        <taxon>Carnegiea</taxon>
    </lineage>
</organism>
<gene>
    <name evidence="3" type="ORF">Cgig2_004846</name>
</gene>
<evidence type="ECO:0000313" key="4">
    <source>
        <dbReference type="Proteomes" id="UP001153076"/>
    </source>
</evidence>
<reference evidence="3" key="1">
    <citation type="submission" date="2022-04" db="EMBL/GenBank/DDBJ databases">
        <title>Carnegiea gigantea Genome sequencing and assembly v2.</title>
        <authorList>
            <person name="Copetti D."/>
            <person name="Sanderson M.J."/>
            <person name="Burquez A."/>
            <person name="Wojciechowski M.F."/>
        </authorList>
    </citation>
    <scope>NUCLEOTIDE SEQUENCE</scope>
    <source>
        <strain evidence="3">SGP5-SGP5p</strain>
        <tissue evidence="3">Aerial part</tissue>
    </source>
</reference>
<dbReference type="Proteomes" id="UP001153076">
    <property type="component" value="Unassembled WGS sequence"/>
</dbReference>
<dbReference type="PANTHER" id="PTHR33143">
    <property type="entry name" value="F16F4.1 PROTEIN-RELATED"/>
    <property type="match status" value="1"/>
</dbReference>
<dbReference type="EMBL" id="JAKOGI010000016">
    <property type="protein sequence ID" value="KAJ8450389.1"/>
    <property type="molecule type" value="Genomic_DNA"/>
</dbReference>
<sequence>MDNHPHELSQGGGRPPRKELQGPRPAPLKVRKDTFKIKKTPVAPPVHHRLPPRQPVIIYTVSPEVIHANPSEFMTVVQRLTGPDPTASTSSSSSSTTSCSSSSFQFPSFSSVGDHSVGISPAARFASIEQTKMPREDMKVSGPSGVMEGEMVEFGGSGGIQGAERTGMSLWCVKLLPGRSRLLGYAWSQPSSIVSARLLCDTLSYVGIQGCPRLWGLLVILEVFEHLNADVLEVGFVEYNIERG</sequence>
<evidence type="ECO:0000256" key="1">
    <source>
        <dbReference type="SAM" id="MobiDB-lite"/>
    </source>
</evidence>
<evidence type="ECO:0000313" key="3">
    <source>
        <dbReference type="EMBL" id="KAJ8450389.1"/>
    </source>
</evidence>
<keyword evidence="4" id="KW-1185">Reference proteome</keyword>
<dbReference type="PANTHER" id="PTHR33143:SF6">
    <property type="entry name" value="OS08G0102900 PROTEIN"/>
    <property type="match status" value="1"/>
</dbReference>
<dbReference type="AlphaFoldDB" id="A0A9Q1QQG3"/>
<comment type="caution">
    <text evidence="3">The sequence shown here is derived from an EMBL/GenBank/DDBJ whole genome shotgun (WGS) entry which is preliminary data.</text>
</comment>
<dbReference type="InterPro" id="IPR008889">
    <property type="entry name" value="VQ"/>
</dbReference>
<dbReference type="Pfam" id="PF05678">
    <property type="entry name" value="VQ"/>
    <property type="match status" value="1"/>
</dbReference>